<feature type="transmembrane region" description="Helical" evidence="1">
    <location>
        <begin position="51"/>
        <end position="73"/>
    </location>
</feature>
<dbReference type="NCBIfam" id="NF033218">
    <property type="entry name" value="anchor_AmaP"/>
    <property type="match status" value="1"/>
</dbReference>
<keyword evidence="1" id="KW-0472">Membrane</keyword>
<organism evidence="2 3">
    <name type="scientific">Lapidilactobacillus gannanensis</name>
    <dbReference type="NCBI Taxonomy" id="2486002"/>
    <lineage>
        <taxon>Bacteria</taxon>
        <taxon>Bacillati</taxon>
        <taxon>Bacillota</taxon>
        <taxon>Bacilli</taxon>
        <taxon>Lactobacillales</taxon>
        <taxon>Lactobacillaceae</taxon>
        <taxon>Lapidilactobacillus</taxon>
    </lineage>
</organism>
<evidence type="ECO:0000313" key="2">
    <source>
        <dbReference type="EMBL" id="MFD1410299.1"/>
    </source>
</evidence>
<sequence length="185" mass="21358">MNRFVKALCIILSLLLAILLLIVMILGAPYLDLQPAHFFDSLFLNRYFWQSSFWLAASLMVLLITSLLIVLFYPKLQQQFILKSSGGQLVLEKKAIEGFIRSKLSSNDFVGQPKIKVRATKHKIRVLIKAQLKRTSSLINQTDTFRWEIQQELQQLLGIKEKVVVDVNFIDYQDHKQSVNNPRVV</sequence>
<gene>
    <name evidence="2" type="primary">amaP</name>
    <name evidence="2" type="ORF">ACFQ4R_01500</name>
</gene>
<dbReference type="Proteomes" id="UP001597191">
    <property type="component" value="Unassembled WGS sequence"/>
</dbReference>
<evidence type="ECO:0000313" key="3">
    <source>
        <dbReference type="Proteomes" id="UP001597191"/>
    </source>
</evidence>
<proteinExistence type="predicted"/>
<evidence type="ECO:0000256" key="1">
    <source>
        <dbReference type="SAM" id="Phobius"/>
    </source>
</evidence>
<reference evidence="3" key="1">
    <citation type="journal article" date="2019" name="Int. J. Syst. Evol. Microbiol.">
        <title>The Global Catalogue of Microorganisms (GCM) 10K type strain sequencing project: providing services to taxonomists for standard genome sequencing and annotation.</title>
        <authorList>
            <consortium name="The Broad Institute Genomics Platform"/>
            <consortium name="The Broad Institute Genome Sequencing Center for Infectious Disease"/>
            <person name="Wu L."/>
            <person name="Ma J."/>
        </authorList>
    </citation>
    <scope>NUCLEOTIDE SEQUENCE [LARGE SCALE GENOMIC DNA]</scope>
    <source>
        <strain evidence="3">CCM 8937</strain>
    </source>
</reference>
<keyword evidence="3" id="KW-1185">Reference proteome</keyword>
<accession>A0ABW4BK40</accession>
<keyword evidence="1" id="KW-0812">Transmembrane</keyword>
<name>A0ABW4BK40_9LACO</name>
<dbReference type="RefSeq" id="WP_125646782.1">
    <property type="nucleotide sequence ID" value="NZ_JBHTOH010000014.1"/>
</dbReference>
<protein>
    <submittedName>
        <fullName evidence="2">Alkaline shock response membrane anchor protein AmaP</fullName>
    </submittedName>
</protein>
<keyword evidence="1" id="KW-1133">Transmembrane helix</keyword>
<comment type="caution">
    <text evidence="2">The sequence shown here is derived from an EMBL/GenBank/DDBJ whole genome shotgun (WGS) entry which is preliminary data.</text>
</comment>
<dbReference type="EMBL" id="JBHTOH010000014">
    <property type="protein sequence ID" value="MFD1410299.1"/>
    <property type="molecule type" value="Genomic_DNA"/>
</dbReference>